<dbReference type="Proteomes" id="UP000092616">
    <property type="component" value="Unassembled WGS sequence"/>
</dbReference>
<protein>
    <submittedName>
        <fullName evidence="1">Uncharacterized protein</fullName>
    </submittedName>
</protein>
<gene>
    <name evidence="1" type="ORF">A9306_09025</name>
</gene>
<dbReference type="RefSeq" id="WP_067337658.1">
    <property type="nucleotide sequence ID" value="NZ_LZNA01000042.1"/>
</dbReference>
<keyword evidence="2" id="KW-1185">Reference proteome</keyword>
<evidence type="ECO:0000313" key="1">
    <source>
        <dbReference type="EMBL" id="OBX79143.1"/>
    </source>
</evidence>
<name>A0A1B8QCU8_9GAMM</name>
<evidence type="ECO:0000313" key="2">
    <source>
        <dbReference type="Proteomes" id="UP000092616"/>
    </source>
</evidence>
<reference evidence="1 2" key="1">
    <citation type="submission" date="2016-06" db="EMBL/GenBank/DDBJ databases">
        <title>Draft genome of Moraxella atlantae CCUG 59586.</title>
        <authorList>
            <person name="Salva-Serra F."/>
            <person name="Engstrom-Jakobsson H."/>
            <person name="Thorell K."/>
            <person name="Gonzales-Siles L."/>
            <person name="Karlsson R."/>
            <person name="Boulund F."/>
            <person name="Engstrand L."/>
            <person name="Kristiansson E."/>
            <person name="Moore E."/>
        </authorList>
    </citation>
    <scope>NUCLEOTIDE SEQUENCE [LARGE SCALE GENOMIC DNA]</scope>
    <source>
        <strain evidence="1 2">CCUG 59586</strain>
    </source>
</reference>
<sequence length="134" mass="15957">MFDVYFGDEFTKEYPNFTGEMQEAIQYFIELVETHGLGEHTKTLYKGKLSPSWRNLDSNDPNFIYTKSNHLWHYHIGIPGYIASRYGSYYTSDMVLHFIWKKEERFITIIDCTEHYKSDGNFWLPSPKYLISSQ</sequence>
<accession>A0A1B8QCU8</accession>
<proteinExistence type="predicted"/>
<comment type="caution">
    <text evidence="1">The sequence shown here is derived from an EMBL/GenBank/DDBJ whole genome shotgun (WGS) entry which is preliminary data.</text>
</comment>
<dbReference type="AlphaFoldDB" id="A0A1B8QCU8"/>
<dbReference type="EMBL" id="LZNA01000042">
    <property type="protein sequence ID" value="OBX79143.1"/>
    <property type="molecule type" value="Genomic_DNA"/>
</dbReference>
<organism evidence="1 2">
    <name type="scientific">Faucicola atlantae</name>
    <dbReference type="NCBI Taxonomy" id="34059"/>
    <lineage>
        <taxon>Bacteria</taxon>
        <taxon>Pseudomonadati</taxon>
        <taxon>Pseudomonadota</taxon>
        <taxon>Gammaproteobacteria</taxon>
        <taxon>Moraxellales</taxon>
        <taxon>Moraxellaceae</taxon>
        <taxon>Faucicola</taxon>
    </lineage>
</organism>